<sequence>MVQIDALIFNEIPKGKPIPGQTLKKVQQELDLDAPLQDGEILVKTTALSLDPYQRGRMRPEEVESYVPAFKLGQPIDNFGVGEVVKSSNSQFQKGQRVYGYLKFQTYQVVSKEATAGLRVLENKEGLPWTNWVGAAGMPGQTAWYAIEKLSGLKKGESVFISGAMGPVGQLAIALAHKIGAKVVASAGSKEKCDFLKNELKVERVFNYKEEDPNQVLAAWNKEQGKPFEVYIDNVAGPQLEAALNHIGKRGRIVAIGAINDYNGEPYGIKNIFYVVGKELRYEGFIILNRMTPELFKEFYSEIPPALASGEFAKPKEHIFNGLDNGEAFASLFDSQNSNFGKAVISLE</sequence>
<dbReference type="InterPro" id="IPR041694">
    <property type="entry name" value="ADH_N_2"/>
</dbReference>
<dbReference type="OrthoDB" id="809632at2759"/>
<dbReference type="PANTHER" id="PTHR43205:SF7">
    <property type="entry name" value="PROSTAGLANDIN REDUCTASE 1"/>
    <property type="match status" value="1"/>
</dbReference>
<evidence type="ECO:0000313" key="3">
    <source>
        <dbReference type="EMBL" id="CTR05359.1"/>
    </source>
</evidence>
<protein>
    <submittedName>
        <fullName evidence="3">BY PROTMAP: gi|472587070|gb|EMS24569.1| NADP-dependent leukotriene B4 12-hydroxydehydrogenase [Rhodosporidium toruloides NP11]</fullName>
    </submittedName>
    <submittedName>
        <fullName evidence="4">NAD(P)-binding protein</fullName>
    </submittedName>
</protein>
<reference evidence="4 6" key="2">
    <citation type="journal article" date="2018" name="Elife">
        <title>Functional genomics of lipid metabolism in the oleaginous yeast Rhodosporidium toruloides.</title>
        <authorList>
            <person name="Coradetti S.T."/>
            <person name="Pinel D."/>
            <person name="Geiselman G."/>
            <person name="Ito M."/>
            <person name="Mondo S."/>
            <person name="Reilly M.C."/>
            <person name="Cheng Y.F."/>
            <person name="Bauer S."/>
            <person name="Grigoriev I."/>
            <person name="Gladden J.M."/>
            <person name="Simmons B.A."/>
            <person name="Brem R."/>
            <person name="Arkin A.P."/>
            <person name="Skerker J.M."/>
        </authorList>
    </citation>
    <scope>NUCLEOTIDE SEQUENCE [LARGE SCALE GENOMIC DNA]</scope>
    <source>
        <strain evidence="4 6">NBRC 0880</strain>
    </source>
</reference>
<dbReference type="SMART" id="SM00829">
    <property type="entry name" value="PKS_ER"/>
    <property type="match status" value="1"/>
</dbReference>
<dbReference type="InterPro" id="IPR011032">
    <property type="entry name" value="GroES-like_sf"/>
</dbReference>
<dbReference type="Gene3D" id="3.90.180.10">
    <property type="entry name" value="Medium-chain alcohol dehydrogenases, catalytic domain"/>
    <property type="match status" value="1"/>
</dbReference>
<evidence type="ECO:0000256" key="1">
    <source>
        <dbReference type="ARBA" id="ARBA00023002"/>
    </source>
</evidence>
<dbReference type="PANTHER" id="PTHR43205">
    <property type="entry name" value="PROSTAGLANDIN REDUCTASE"/>
    <property type="match status" value="1"/>
</dbReference>
<dbReference type="InterPro" id="IPR045010">
    <property type="entry name" value="MDR_fam"/>
</dbReference>
<dbReference type="Pfam" id="PF00107">
    <property type="entry name" value="ADH_zinc_N"/>
    <property type="match status" value="1"/>
</dbReference>
<dbReference type="Proteomes" id="UP000239560">
    <property type="component" value="Unassembled WGS sequence"/>
</dbReference>
<reference evidence="3 5" key="1">
    <citation type="submission" date="2015-07" db="EMBL/GenBank/DDBJ databases">
        <authorList>
            <person name="Cajimat M.N.B."/>
            <person name="Milazzo M.L."/>
            <person name="Fulhorst C.F."/>
        </authorList>
    </citation>
    <scope>NUCLEOTIDE SEQUENCE [LARGE SCALE GENOMIC DNA]</scope>
    <source>
        <strain evidence="3">Single colony</strain>
    </source>
</reference>
<dbReference type="SUPFAM" id="SSF50129">
    <property type="entry name" value="GroES-like"/>
    <property type="match status" value="1"/>
</dbReference>
<evidence type="ECO:0000259" key="2">
    <source>
        <dbReference type="SMART" id="SM00829"/>
    </source>
</evidence>
<keyword evidence="5" id="KW-1185">Reference proteome</keyword>
<keyword evidence="1" id="KW-0560">Oxidoreductase</keyword>
<name>A0A0K3C6R5_RHOTO</name>
<feature type="domain" description="Enoyl reductase (ER)" evidence="2">
    <location>
        <begin position="21"/>
        <end position="345"/>
    </location>
</feature>
<evidence type="ECO:0000313" key="6">
    <source>
        <dbReference type="Proteomes" id="UP000239560"/>
    </source>
</evidence>
<dbReference type="InterPro" id="IPR020843">
    <property type="entry name" value="ER"/>
</dbReference>
<accession>A0A0K3C6R5</accession>
<evidence type="ECO:0000313" key="4">
    <source>
        <dbReference type="EMBL" id="PRQ76930.1"/>
    </source>
</evidence>
<dbReference type="EMBL" id="CWKI01000002">
    <property type="protein sequence ID" value="CTR05359.1"/>
    <property type="molecule type" value="Genomic_DNA"/>
</dbReference>
<dbReference type="Gene3D" id="3.40.50.720">
    <property type="entry name" value="NAD(P)-binding Rossmann-like Domain"/>
    <property type="match status" value="1"/>
</dbReference>
<dbReference type="AlphaFoldDB" id="A0A0K3C6R5"/>
<dbReference type="InterPro" id="IPR013149">
    <property type="entry name" value="ADH-like_C"/>
</dbReference>
<dbReference type="Proteomes" id="UP000199069">
    <property type="component" value="Unassembled WGS sequence"/>
</dbReference>
<dbReference type="InterPro" id="IPR036291">
    <property type="entry name" value="NAD(P)-bd_dom_sf"/>
</dbReference>
<dbReference type="EMBL" id="LCTV02000002">
    <property type="protein sequence ID" value="PRQ76930.1"/>
    <property type="molecule type" value="Genomic_DNA"/>
</dbReference>
<gene>
    <name evidence="3" type="primary">FGENESH: predicted gene_2.389</name>
    <name evidence="4" type="ORF">AAT19DRAFT_12348</name>
    <name evidence="3" type="ORF">BN2166_0012200</name>
</gene>
<dbReference type="Pfam" id="PF16884">
    <property type="entry name" value="ADH_N_2"/>
    <property type="match status" value="1"/>
</dbReference>
<organism evidence="3 5">
    <name type="scientific">Rhodotorula toruloides</name>
    <name type="common">Yeast</name>
    <name type="synonym">Rhodosporidium toruloides</name>
    <dbReference type="NCBI Taxonomy" id="5286"/>
    <lineage>
        <taxon>Eukaryota</taxon>
        <taxon>Fungi</taxon>
        <taxon>Dikarya</taxon>
        <taxon>Basidiomycota</taxon>
        <taxon>Pucciniomycotina</taxon>
        <taxon>Microbotryomycetes</taxon>
        <taxon>Sporidiobolales</taxon>
        <taxon>Sporidiobolaceae</taxon>
        <taxon>Rhodotorula</taxon>
    </lineage>
</organism>
<dbReference type="SUPFAM" id="SSF51735">
    <property type="entry name" value="NAD(P)-binding Rossmann-fold domains"/>
    <property type="match status" value="1"/>
</dbReference>
<dbReference type="GO" id="GO:0016628">
    <property type="term" value="F:oxidoreductase activity, acting on the CH-CH group of donors, NAD or NADP as acceptor"/>
    <property type="evidence" value="ECO:0007669"/>
    <property type="project" value="InterPro"/>
</dbReference>
<evidence type="ECO:0000313" key="5">
    <source>
        <dbReference type="Proteomes" id="UP000199069"/>
    </source>
</evidence>
<dbReference type="OMA" id="RQGWRTH"/>
<proteinExistence type="predicted"/>
<dbReference type="CDD" id="cd05288">
    <property type="entry name" value="PGDH"/>
    <property type="match status" value="1"/>
</dbReference>